<feature type="domain" description="Double Cache" evidence="1">
    <location>
        <begin position="310"/>
        <end position="554"/>
    </location>
</feature>
<reference evidence="2" key="1">
    <citation type="submission" date="2022-12" db="EMBL/GenBank/DDBJ databases">
        <title>Isolation and characterisation of novel Methanocorpusculum spp. from native Australian herbivores indicates the genus is ancestrally host-associated.</title>
        <authorList>
            <person name="Volmer J.G."/>
            <person name="Soo R.M."/>
            <person name="Evans P.N."/>
            <person name="Hoedt E.C."/>
            <person name="Astorga Alsina A.L."/>
            <person name="Woodcroft B.J."/>
            <person name="Tyson G.W."/>
            <person name="Hugenholtz P."/>
            <person name="Morrison M."/>
        </authorList>
    </citation>
    <scope>NUCLEOTIDE SEQUENCE</scope>
    <source>
        <strain evidence="2">MG</strain>
    </source>
</reference>
<protein>
    <submittedName>
        <fullName evidence="2">Cache domain-containing protein</fullName>
    </submittedName>
</protein>
<name>A0ABT4IFD2_9EURY</name>
<dbReference type="Pfam" id="PF08269">
    <property type="entry name" value="dCache_2"/>
    <property type="match status" value="1"/>
</dbReference>
<organism evidence="2 3">
    <name type="scientific">Methanocorpusculum petauri</name>
    <dbReference type="NCBI Taxonomy" id="3002863"/>
    <lineage>
        <taxon>Archaea</taxon>
        <taxon>Methanobacteriati</taxon>
        <taxon>Methanobacteriota</taxon>
        <taxon>Stenosarchaea group</taxon>
        <taxon>Methanomicrobia</taxon>
        <taxon>Methanomicrobiales</taxon>
        <taxon>Methanocorpusculaceae</taxon>
        <taxon>Methanocorpusculum</taxon>
    </lineage>
</organism>
<accession>A0ABT4IFD2</accession>
<dbReference type="Gene3D" id="3.30.450.20">
    <property type="entry name" value="PAS domain"/>
    <property type="match status" value="3"/>
</dbReference>
<dbReference type="RefSeq" id="WP_268924713.1">
    <property type="nucleotide sequence ID" value="NZ_JAPTGB010000007.1"/>
</dbReference>
<evidence type="ECO:0000313" key="2">
    <source>
        <dbReference type="EMBL" id="MCZ0860436.1"/>
    </source>
</evidence>
<comment type="caution">
    <text evidence="2">The sequence shown here is derived from an EMBL/GenBank/DDBJ whole genome shotgun (WGS) entry which is preliminary data.</text>
</comment>
<dbReference type="Proteomes" id="UP001141422">
    <property type="component" value="Unassembled WGS sequence"/>
</dbReference>
<proteinExistence type="predicted"/>
<dbReference type="CDD" id="cd18774">
    <property type="entry name" value="PDC2_HK_sensor"/>
    <property type="match status" value="1"/>
</dbReference>
<dbReference type="InterPro" id="IPR004010">
    <property type="entry name" value="Double_Cache_2"/>
</dbReference>
<evidence type="ECO:0000313" key="3">
    <source>
        <dbReference type="Proteomes" id="UP001141422"/>
    </source>
</evidence>
<sequence length="563" mass="62103">MIRRSIFFVALIFLLVVCAACGGCVFLSPEIKQTDVPPELNANLSDFRISVDARAAEMEGALLTTAGSLSTIACGDPDLNDVLRDLYTKFPASIGVCYVDKDIGAGRSVPLGSLYSLIKDSHLRNISADSFSEKNMLMLGPIYTPEYGEIIAFVAPVYSPEGNYRGYICNALDPSGIVNEDLCPGTRYYSDSGYLFWIVRNDGTIIYAPDNDFIGQKLSDDSFYPELSLKGAGDHILSAPEGAMQYHSATGRERIMVWTTTFVGDKEIRLLLAIPEGYDTAPLLPRNPNIDEIHDAAVSLFQYASGHGQKQTIAELQKSNGTFYGKDVSYFAYTMDGIIIYDSDEQDTAAGRNVLNTRDAYGLRPVATQILRCMQGGGYVSAYRLIHLPEVDQTVLYLSYVIPVNEEWYVGARMPVMSSLVPVNSEKREEILQMTHNLTSYTLIHGKDAALAEINLPEGRFFTENISVSALGYDGIILADSVHPEMTGEDAFYYTDASGSSSMREVVMQAKLGGGYMYFGIHDAEKEEILLCLIFIEPMEDDWCICSAIALDRIPIYNSSNIF</sequence>
<gene>
    <name evidence="2" type="ORF">O0S10_04225</name>
</gene>
<dbReference type="EMBL" id="JAPTGB010000007">
    <property type="protein sequence ID" value="MCZ0860436.1"/>
    <property type="molecule type" value="Genomic_DNA"/>
</dbReference>
<keyword evidence="3" id="KW-1185">Reference proteome</keyword>
<evidence type="ECO:0000259" key="1">
    <source>
        <dbReference type="Pfam" id="PF08269"/>
    </source>
</evidence>